<proteinExistence type="predicted"/>
<accession>A0A239KND0</accession>
<gene>
    <name evidence="2" type="ORF">SAMN06265795_116120</name>
</gene>
<reference evidence="2 3" key="1">
    <citation type="submission" date="2017-06" db="EMBL/GenBank/DDBJ databases">
        <authorList>
            <person name="Kim H.J."/>
            <person name="Triplett B.A."/>
        </authorList>
    </citation>
    <scope>NUCLEOTIDE SEQUENCE [LARGE SCALE GENOMIC DNA]</scope>
    <source>
        <strain evidence="2 3">U15</strain>
    </source>
</reference>
<name>A0A239KND0_9BURK</name>
<dbReference type="AlphaFoldDB" id="A0A239KND0"/>
<protein>
    <submittedName>
        <fullName evidence="2">Uncharacterized protein</fullName>
    </submittedName>
</protein>
<keyword evidence="3" id="KW-1185">Reference proteome</keyword>
<dbReference type="Proteomes" id="UP000198284">
    <property type="component" value="Unassembled WGS sequence"/>
</dbReference>
<dbReference type="EMBL" id="FZOT01000016">
    <property type="protein sequence ID" value="SNT19671.1"/>
    <property type="molecule type" value="Genomic_DNA"/>
</dbReference>
<feature type="region of interest" description="Disordered" evidence="1">
    <location>
        <begin position="1"/>
        <end position="26"/>
    </location>
</feature>
<sequence length="70" mass="8209">MAWGELSRKGFGRNQGYPPREERKRPFTLTFNNEPMEWVIDDHDDFPWQNGLLFLTIGSLALNLQTTLQN</sequence>
<organism evidence="2 3">
    <name type="scientific">Noviherbaspirillum humi</name>
    <dbReference type="NCBI Taxonomy" id="1688639"/>
    <lineage>
        <taxon>Bacteria</taxon>
        <taxon>Pseudomonadati</taxon>
        <taxon>Pseudomonadota</taxon>
        <taxon>Betaproteobacteria</taxon>
        <taxon>Burkholderiales</taxon>
        <taxon>Oxalobacteraceae</taxon>
        <taxon>Noviherbaspirillum</taxon>
    </lineage>
</organism>
<evidence type="ECO:0000256" key="1">
    <source>
        <dbReference type="SAM" id="MobiDB-lite"/>
    </source>
</evidence>
<evidence type="ECO:0000313" key="3">
    <source>
        <dbReference type="Proteomes" id="UP000198284"/>
    </source>
</evidence>
<evidence type="ECO:0000313" key="2">
    <source>
        <dbReference type="EMBL" id="SNT19671.1"/>
    </source>
</evidence>